<evidence type="ECO:0000256" key="4">
    <source>
        <dbReference type="ARBA" id="ARBA00016014"/>
    </source>
</evidence>
<gene>
    <name evidence="8" type="primary">fmt</name>
    <name evidence="11" type="ORF">EV688_1163</name>
</gene>
<dbReference type="Gene3D" id="3.40.50.170">
    <property type="entry name" value="Formyl transferase, N-terminal domain"/>
    <property type="match status" value="1"/>
</dbReference>
<proteinExistence type="inferred from homology"/>
<dbReference type="Pfam" id="PF02911">
    <property type="entry name" value="Formyl_trans_C"/>
    <property type="match status" value="1"/>
</dbReference>
<dbReference type="GO" id="GO:0005829">
    <property type="term" value="C:cytosol"/>
    <property type="evidence" value="ECO:0007669"/>
    <property type="project" value="TreeGrafter"/>
</dbReference>
<dbReference type="InterPro" id="IPR001555">
    <property type="entry name" value="GART_AS"/>
</dbReference>
<dbReference type="SUPFAM" id="SSF53328">
    <property type="entry name" value="Formyltransferase"/>
    <property type="match status" value="1"/>
</dbReference>
<dbReference type="PANTHER" id="PTHR11138">
    <property type="entry name" value="METHIONYL-TRNA FORMYLTRANSFERASE"/>
    <property type="match status" value="1"/>
</dbReference>
<evidence type="ECO:0000313" key="11">
    <source>
        <dbReference type="EMBL" id="TCO73167.1"/>
    </source>
</evidence>
<evidence type="ECO:0000256" key="7">
    <source>
        <dbReference type="ARBA" id="ARBA00048558"/>
    </source>
</evidence>
<dbReference type="SUPFAM" id="SSF50486">
    <property type="entry name" value="FMT C-terminal domain-like"/>
    <property type="match status" value="1"/>
</dbReference>
<protein>
    <recommendedName>
        <fullName evidence="4 8">Methionyl-tRNA formyltransferase</fullName>
        <ecNumber evidence="3 8">2.1.2.9</ecNumber>
    </recommendedName>
</protein>
<feature type="domain" description="Formyl transferase N-terminal" evidence="9">
    <location>
        <begin position="1"/>
        <end position="179"/>
    </location>
</feature>
<dbReference type="Proteomes" id="UP000294980">
    <property type="component" value="Unassembled WGS sequence"/>
</dbReference>
<sequence length="315" mass="33194">MRVVFAGTPEFAAAHLSALLEAGQQVVGVFTQPDRPAGRGKRLQASPVKQRALAADLPVFQPASLRNKAARESLAALQPEVMVVVAYGLILPATVLEIPAQGCLNVHASLLPRWRGAAPIQRAIEAGDTRSGITIMQMDAGLDTGDMLATAGCEIDAQTTAGALHDRLAALGAPLLLSVLNDLPAARGRAARQDDADATYAAKIDKDEARIDWSLPAIIVARRVRAFNPFPVAYTFINGERIKVWGAHSLDIRHHAAPGTLLESSENGLWVACGSGALAVDELQFPGGRPLPAVEIMKSRSSLLAPGQCFANTAA</sequence>
<dbReference type="OrthoDB" id="9802815at2"/>
<dbReference type="InterPro" id="IPR036477">
    <property type="entry name" value="Formyl_transf_N_sf"/>
</dbReference>
<dbReference type="CDD" id="cd08646">
    <property type="entry name" value="FMT_core_Met-tRNA-FMT_N"/>
    <property type="match status" value="1"/>
</dbReference>
<dbReference type="InterPro" id="IPR041711">
    <property type="entry name" value="Met-tRNA-FMT_N"/>
</dbReference>
<accession>A0A4R2KKZ8</accession>
<feature type="binding site" evidence="8">
    <location>
        <begin position="109"/>
        <end position="112"/>
    </location>
    <ligand>
        <name>(6S)-5,6,7,8-tetrahydrofolate</name>
        <dbReference type="ChEBI" id="CHEBI:57453"/>
    </ligand>
</feature>
<evidence type="ECO:0000256" key="5">
    <source>
        <dbReference type="ARBA" id="ARBA00022679"/>
    </source>
</evidence>
<dbReference type="InterPro" id="IPR005793">
    <property type="entry name" value="Formyl_trans_C"/>
</dbReference>
<keyword evidence="6 8" id="KW-0648">Protein biosynthesis</keyword>
<dbReference type="InterPro" id="IPR044135">
    <property type="entry name" value="Met-tRNA-FMT_C"/>
</dbReference>
<comment type="catalytic activity">
    <reaction evidence="7 8">
        <text>L-methionyl-tRNA(fMet) + (6R)-10-formyltetrahydrofolate = N-formyl-L-methionyl-tRNA(fMet) + (6S)-5,6,7,8-tetrahydrofolate + H(+)</text>
        <dbReference type="Rhea" id="RHEA:24380"/>
        <dbReference type="Rhea" id="RHEA-COMP:9952"/>
        <dbReference type="Rhea" id="RHEA-COMP:9953"/>
        <dbReference type="ChEBI" id="CHEBI:15378"/>
        <dbReference type="ChEBI" id="CHEBI:57453"/>
        <dbReference type="ChEBI" id="CHEBI:78530"/>
        <dbReference type="ChEBI" id="CHEBI:78844"/>
        <dbReference type="ChEBI" id="CHEBI:195366"/>
        <dbReference type="EC" id="2.1.2.9"/>
    </reaction>
</comment>
<evidence type="ECO:0000259" key="9">
    <source>
        <dbReference type="Pfam" id="PF00551"/>
    </source>
</evidence>
<dbReference type="EC" id="2.1.2.9" evidence="3 8"/>
<dbReference type="PANTHER" id="PTHR11138:SF5">
    <property type="entry name" value="METHIONYL-TRNA FORMYLTRANSFERASE, MITOCHONDRIAL"/>
    <property type="match status" value="1"/>
</dbReference>
<dbReference type="Gene3D" id="3.10.25.10">
    <property type="entry name" value="Formyl transferase, C-terminal domain"/>
    <property type="match status" value="1"/>
</dbReference>
<dbReference type="GO" id="GO:0004479">
    <property type="term" value="F:methionyl-tRNA formyltransferase activity"/>
    <property type="evidence" value="ECO:0007669"/>
    <property type="project" value="UniProtKB-UniRule"/>
</dbReference>
<dbReference type="CDD" id="cd08704">
    <property type="entry name" value="Met_tRNA_FMT_C"/>
    <property type="match status" value="1"/>
</dbReference>
<evidence type="ECO:0000313" key="12">
    <source>
        <dbReference type="Proteomes" id="UP000294980"/>
    </source>
</evidence>
<dbReference type="InterPro" id="IPR037022">
    <property type="entry name" value="Formyl_trans_C_sf"/>
</dbReference>
<dbReference type="InterPro" id="IPR005794">
    <property type="entry name" value="Fmt"/>
</dbReference>
<dbReference type="InterPro" id="IPR011034">
    <property type="entry name" value="Formyl_transferase-like_C_sf"/>
</dbReference>
<dbReference type="PROSITE" id="PS00373">
    <property type="entry name" value="GART"/>
    <property type="match status" value="1"/>
</dbReference>
<dbReference type="NCBIfam" id="TIGR00460">
    <property type="entry name" value="fmt"/>
    <property type="match status" value="1"/>
</dbReference>
<dbReference type="InterPro" id="IPR002376">
    <property type="entry name" value="Formyl_transf_N"/>
</dbReference>
<dbReference type="RefSeq" id="WP_117319174.1">
    <property type="nucleotide sequence ID" value="NZ_QQSW01000020.1"/>
</dbReference>
<keyword evidence="5 8" id="KW-0808">Transferase</keyword>
<dbReference type="AlphaFoldDB" id="A0A4R2KKZ8"/>
<dbReference type="HAMAP" id="MF_00182">
    <property type="entry name" value="Formyl_trans"/>
    <property type="match status" value="1"/>
</dbReference>
<keyword evidence="12" id="KW-1185">Reference proteome</keyword>
<feature type="domain" description="Formyl transferase C-terminal" evidence="10">
    <location>
        <begin position="203"/>
        <end position="300"/>
    </location>
</feature>
<dbReference type="EMBL" id="SLWX01000016">
    <property type="protein sequence ID" value="TCO73167.1"/>
    <property type="molecule type" value="Genomic_DNA"/>
</dbReference>
<comment type="similarity">
    <text evidence="2 8">Belongs to the Fmt family.</text>
</comment>
<evidence type="ECO:0000256" key="2">
    <source>
        <dbReference type="ARBA" id="ARBA00010699"/>
    </source>
</evidence>
<evidence type="ECO:0000256" key="1">
    <source>
        <dbReference type="ARBA" id="ARBA00002606"/>
    </source>
</evidence>
<evidence type="ECO:0000256" key="3">
    <source>
        <dbReference type="ARBA" id="ARBA00012261"/>
    </source>
</evidence>
<evidence type="ECO:0000256" key="8">
    <source>
        <dbReference type="HAMAP-Rule" id="MF_00182"/>
    </source>
</evidence>
<organism evidence="11 12">
    <name type="scientific">Chromatocurvus halotolerans</name>
    <dbReference type="NCBI Taxonomy" id="1132028"/>
    <lineage>
        <taxon>Bacteria</taxon>
        <taxon>Pseudomonadati</taxon>
        <taxon>Pseudomonadota</taxon>
        <taxon>Gammaproteobacteria</taxon>
        <taxon>Cellvibrionales</taxon>
        <taxon>Halieaceae</taxon>
        <taxon>Chromatocurvus</taxon>
    </lineage>
</organism>
<evidence type="ECO:0000259" key="10">
    <source>
        <dbReference type="Pfam" id="PF02911"/>
    </source>
</evidence>
<dbReference type="Pfam" id="PF00551">
    <property type="entry name" value="Formyl_trans_N"/>
    <property type="match status" value="1"/>
</dbReference>
<reference evidence="11 12" key="1">
    <citation type="submission" date="2019-03" db="EMBL/GenBank/DDBJ databases">
        <title>Genomic Encyclopedia of Type Strains, Phase IV (KMG-IV): sequencing the most valuable type-strain genomes for metagenomic binning, comparative biology and taxonomic classification.</title>
        <authorList>
            <person name="Goeker M."/>
        </authorList>
    </citation>
    <scope>NUCLEOTIDE SEQUENCE [LARGE SCALE GENOMIC DNA]</scope>
    <source>
        <strain evidence="11 12">DSM 23344</strain>
    </source>
</reference>
<comment type="function">
    <text evidence="1 8">Attaches a formyl group to the free amino group of methionyl-tRNA(fMet). The formyl group appears to play a dual role in the initiator identity of N-formylmethionyl-tRNA by promoting its recognition by IF2 and preventing the misappropriation of this tRNA by the elongation apparatus.</text>
</comment>
<comment type="caution">
    <text evidence="11">The sequence shown here is derived from an EMBL/GenBank/DDBJ whole genome shotgun (WGS) entry which is preliminary data.</text>
</comment>
<evidence type="ECO:0000256" key="6">
    <source>
        <dbReference type="ARBA" id="ARBA00022917"/>
    </source>
</evidence>
<name>A0A4R2KKZ8_9GAMM</name>